<dbReference type="Gramene" id="OE9A025852T1">
    <property type="protein sequence ID" value="OE9A025852C1"/>
    <property type="gene ID" value="OE9A025852"/>
</dbReference>
<keyword evidence="2" id="KW-1185">Reference proteome</keyword>
<evidence type="ECO:0000313" key="2">
    <source>
        <dbReference type="Proteomes" id="UP000594638"/>
    </source>
</evidence>
<gene>
    <name evidence="1" type="ORF">OLEA9_A025852</name>
</gene>
<dbReference type="AlphaFoldDB" id="A0A8S0V3H5"/>
<name>A0A8S0V3H5_OLEEU</name>
<reference evidence="1 2" key="1">
    <citation type="submission" date="2019-12" db="EMBL/GenBank/DDBJ databases">
        <authorList>
            <person name="Alioto T."/>
            <person name="Alioto T."/>
            <person name="Gomez Garrido J."/>
        </authorList>
    </citation>
    <scope>NUCLEOTIDE SEQUENCE [LARGE SCALE GENOMIC DNA]</scope>
</reference>
<organism evidence="1 2">
    <name type="scientific">Olea europaea subsp. europaea</name>
    <dbReference type="NCBI Taxonomy" id="158383"/>
    <lineage>
        <taxon>Eukaryota</taxon>
        <taxon>Viridiplantae</taxon>
        <taxon>Streptophyta</taxon>
        <taxon>Embryophyta</taxon>
        <taxon>Tracheophyta</taxon>
        <taxon>Spermatophyta</taxon>
        <taxon>Magnoliopsida</taxon>
        <taxon>eudicotyledons</taxon>
        <taxon>Gunneridae</taxon>
        <taxon>Pentapetalae</taxon>
        <taxon>asterids</taxon>
        <taxon>lamiids</taxon>
        <taxon>Lamiales</taxon>
        <taxon>Oleaceae</taxon>
        <taxon>Oleeae</taxon>
        <taxon>Olea</taxon>
    </lineage>
</organism>
<comment type="caution">
    <text evidence="1">The sequence shown here is derived from an EMBL/GenBank/DDBJ whole genome shotgun (WGS) entry which is preliminary data.</text>
</comment>
<protein>
    <submittedName>
        <fullName evidence="1">Uncharacterized protein</fullName>
    </submittedName>
</protein>
<dbReference type="Proteomes" id="UP000594638">
    <property type="component" value="Unassembled WGS sequence"/>
</dbReference>
<evidence type="ECO:0000313" key="1">
    <source>
        <dbReference type="EMBL" id="CAA3025088.1"/>
    </source>
</evidence>
<dbReference type="EMBL" id="CACTIH010009125">
    <property type="protein sequence ID" value="CAA3025088.1"/>
    <property type="molecule type" value="Genomic_DNA"/>
</dbReference>
<sequence>MDVLIVRSEISSTLGRKTATCELPLESERRLSHGESWTELLLFKKKADLEANAIPNVNPSFLCTFVSPHGENTLFVSVLDSPESSRVERMIREETVRIEDFGIAIDDDWERLKLELDLVLLCCTKSSETVQRLGGKLYQINYRGKH</sequence>
<proteinExistence type="predicted"/>
<accession>A0A8S0V3H5</accession>
<dbReference type="OrthoDB" id="10607631at2759"/>